<protein>
    <submittedName>
        <fullName evidence="2">DUF639 domain-containing protein</fullName>
    </submittedName>
</protein>
<evidence type="ECO:0000256" key="1">
    <source>
        <dbReference type="SAM" id="Phobius"/>
    </source>
</evidence>
<keyword evidence="1" id="KW-0472">Membrane</keyword>
<keyword evidence="3" id="KW-1185">Reference proteome</keyword>
<reference evidence="2" key="2">
    <citation type="submission" date="2023-05" db="EMBL/GenBank/DDBJ databases">
        <authorList>
            <person name="Schelkunov M.I."/>
        </authorList>
    </citation>
    <scope>NUCLEOTIDE SEQUENCE</scope>
    <source>
        <strain evidence="2">Hsosn_3</strain>
        <tissue evidence="2">Leaf</tissue>
    </source>
</reference>
<evidence type="ECO:0000313" key="2">
    <source>
        <dbReference type="EMBL" id="KAK1385358.1"/>
    </source>
</evidence>
<dbReference type="PANTHER" id="PTHR31860">
    <property type="entry name" value="HEAT-INDUCIBLE TRANSCRIPTION REPRESSOR (DUF639)-RELATED"/>
    <property type="match status" value="1"/>
</dbReference>
<feature type="transmembrane region" description="Helical" evidence="1">
    <location>
        <begin position="560"/>
        <end position="587"/>
    </location>
</feature>
<dbReference type="Proteomes" id="UP001237642">
    <property type="component" value="Unassembled WGS sequence"/>
</dbReference>
<organism evidence="2 3">
    <name type="scientific">Heracleum sosnowskyi</name>
    <dbReference type="NCBI Taxonomy" id="360622"/>
    <lineage>
        <taxon>Eukaryota</taxon>
        <taxon>Viridiplantae</taxon>
        <taxon>Streptophyta</taxon>
        <taxon>Embryophyta</taxon>
        <taxon>Tracheophyta</taxon>
        <taxon>Spermatophyta</taxon>
        <taxon>Magnoliopsida</taxon>
        <taxon>eudicotyledons</taxon>
        <taxon>Gunneridae</taxon>
        <taxon>Pentapetalae</taxon>
        <taxon>asterids</taxon>
        <taxon>campanulids</taxon>
        <taxon>Apiales</taxon>
        <taxon>Apiaceae</taxon>
        <taxon>Apioideae</taxon>
        <taxon>apioid superclade</taxon>
        <taxon>Tordylieae</taxon>
        <taxon>Tordyliinae</taxon>
        <taxon>Heracleum</taxon>
    </lineage>
</organism>
<sequence length="726" mass="81607">MDTIASPSKMPSSNNNKIDGFALIKSMFFKNPDAISGAADAAFSKPLPLLSPLANSVISRCSKILQKPTEELQHCFDTEHPDIVKESLIYARSLVEFCSYQALQVMTRRPNYLADKDFRRLTFDMMLAWDGPSAKDEEINIKLQETASSSNHEAEDEGWSLFYSNSTNMAVQVDDKKTVGREAFARIAPACTVVADVITVHNLFDVLIASSGHRLHFLIYDKYLRSLEKVIKSTANANTSSLVSSLQLSEGEIILDIDGTVPTQPIFQHIGISGWPGRLTLTSHALYFESLGVGIYDKAVKFELAVDLKQVIKPDLTGPLGARLYDKAVMYKSTLITEPVYFEFTEFKGSSRRDYWLDICLEILNAHKFIRKYNLKQIQQSEALARAALGILRYRAVKEAFQNFPSNYKTLLCFNLAESLPGGYTILQTLSSRLSLLNASSSQPDSVRSPSATRQIRHPISHLALCRHGIIRNEFSTDKEEVQQVGDVCVGEINPLEMAVKQSKQDIGRAEAARETVDQVKVEGIDTNLAVMKELLFPVLELFNSLQRLASWEEPLKSTVFLVLISYIILGGWIKYILPSIFIFLAVMMGWHTYANRGKPLEAFNITAPPSQNAVEQLLALQDAISQVEALIQSGNIFLLKVRALLFAALPQATERTALVLVIMALAFAFVPVKYLMLMAFHEAFTREMPLRKESSDRWMRRMREWWYSIPAAPVQLIKPDDKKRK</sequence>
<dbReference type="Pfam" id="PF04842">
    <property type="entry name" value="DUF639"/>
    <property type="match status" value="1"/>
</dbReference>
<comment type="caution">
    <text evidence="2">The sequence shown here is derived from an EMBL/GenBank/DDBJ whole genome shotgun (WGS) entry which is preliminary data.</text>
</comment>
<accession>A0AAD8IHP7</accession>
<dbReference type="PANTHER" id="PTHR31860:SF4">
    <property type="entry name" value="OS02G0637800 PROTEIN"/>
    <property type="match status" value="1"/>
</dbReference>
<name>A0AAD8IHP7_9APIA</name>
<evidence type="ECO:0000313" key="3">
    <source>
        <dbReference type="Proteomes" id="UP001237642"/>
    </source>
</evidence>
<dbReference type="AlphaFoldDB" id="A0AAD8IHP7"/>
<gene>
    <name evidence="2" type="ORF">POM88_023093</name>
</gene>
<keyword evidence="1" id="KW-1133">Transmembrane helix</keyword>
<feature type="transmembrane region" description="Helical" evidence="1">
    <location>
        <begin position="658"/>
        <end position="681"/>
    </location>
</feature>
<keyword evidence="1" id="KW-0812">Transmembrane</keyword>
<dbReference type="InterPro" id="IPR006927">
    <property type="entry name" value="DUF639"/>
</dbReference>
<dbReference type="EMBL" id="JAUIZM010000005">
    <property type="protein sequence ID" value="KAK1385358.1"/>
    <property type="molecule type" value="Genomic_DNA"/>
</dbReference>
<proteinExistence type="predicted"/>
<reference evidence="2" key="1">
    <citation type="submission" date="2023-02" db="EMBL/GenBank/DDBJ databases">
        <title>Genome of toxic invasive species Heracleum sosnowskyi carries increased number of genes despite the absence of recent whole-genome duplications.</title>
        <authorList>
            <person name="Schelkunov M."/>
            <person name="Shtratnikova V."/>
            <person name="Makarenko M."/>
            <person name="Klepikova A."/>
            <person name="Omelchenko D."/>
            <person name="Novikova G."/>
            <person name="Obukhova E."/>
            <person name="Bogdanov V."/>
            <person name="Penin A."/>
            <person name="Logacheva M."/>
        </authorList>
    </citation>
    <scope>NUCLEOTIDE SEQUENCE</scope>
    <source>
        <strain evidence="2">Hsosn_3</strain>
        <tissue evidence="2">Leaf</tissue>
    </source>
</reference>